<proteinExistence type="predicted"/>
<feature type="domain" description="EGF-like" evidence="4">
    <location>
        <begin position="2384"/>
        <end position="2417"/>
    </location>
</feature>
<feature type="domain" description="EGF-like" evidence="4">
    <location>
        <begin position="4362"/>
        <end position="4400"/>
    </location>
</feature>
<feature type="domain" description="EGF-like" evidence="4">
    <location>
        <begin position="5702"/>
        <end position="5740"/>
    </location>
</feature>
<dbReference type="SMART" id="SM00179">
    <property type="entry name" value="EGF_CA"/>
    <property type="match status" value="7"/>
</dbReference>
<dbReference type="InterPro" id="IPR001881">
    <property type="entry name" value="EGF-like_Ca-bd_dom"/>
</dbReference>
<dbReference type="InterPro" id="IPR000742">
    <property type="entry name" value="EGF"/>
</dbReference>
<feature type="domain" description="EGF-like" evidence="4">
    <location>
        <begin position="4147"/>
        <end position="4185"/>
    </location>
</feature>
<feature type="domain" description="EGF-like" evidence="4">
    <location>
        <begin position="2170"/>
        <end position="2209"/>
    </location>
</feature>
<evidence type="ECO:0000256" key="2">
    <source>
        <dbReference type="PROSITE-ProRule" id="PRU00076"/>
    </source>
</evidence>
<evidence type="ECO:0000313" key="5">
    <source>
        <dbReference type="EMBL" id="CAD7574531.1"/>
    </source>
</evidence>
<feature type="compositionally biased region" description="Low complexity" evidence="3">
    <location>
        <begin position="672"/>
        <end position="682"/>
    </location>
</feature>
<feature type="domain" description="EGF-like" evidence="4">
    <location>
        <begin position="3584"/>
        <end position="3622"/>
    </location>
</feature>
<feature type="compositionally biased region" description="Basic and acidic residues" evidence="3">
    <location>
        <begin position="975"/>
        <end position="984"/>
    </location>
</feature>
<feature type="domain" description="EGF-like" evidence="4">
    <location>
        <begin position="2870"/>
        <end position="2907"/>
    </location>
</feature>
<feature type="domain" description="EGF-like" evidence="4">
    <location>
        <begin position="3644"/>
        <end position="3683"/>
    </location>
</feature>
<dbReference type="PROSITE" id="PS50026">
    <property type="entry name" value="EGF_3"/>
    <property type="match status" value="44"/>
</dbReference>
<feature type="domain" description="EGF-like" evidence="4">
    <location>
        <begin position="4965"/>
        <end position="5003"/>
    </location>
</feature>
<comment type="caution">
    <text evidence="2">Lacks conserved residue(s) required for the propagation of feature annotation.</text>
</comment>
<dbReference type="Pfam" id="PF21164">
    <property type="entry name" value="Dumpy_DPY"/>
    <property type="match status" value="36"/>
</dbReference>
<feature type="domain" description="EGF-like" evidence="4">
    <location>
        <begin position="4421"/>
        <end position="4458"/>
    </location>
</feature>
<feature type="domain" description="EGF-like" evidence="4">
    <location>
        <begin position="2445"/>
        <end position="2479"/>
    </location>
</feature>
<feature type="domain" description="EGF-like" evidence="4">
    <location>
        <begin position="2277"/>
        <end position="2315"/>
    </location>
</feature>
<dbReference type="SUPFAM" id="SSF57184">
    <property type="entry name" value="Growth factor receptor domain"/>
    <property type="match status" value="1"/>
</dbReference>
<feature type="compositionally biased region" description="Polar residues" evidence="3">
    <location>
        <begin position="987"/>
        <end position="1001"/>
    </location>
</feature>
<feature type="domain" description="EGF-like" evidence="4">
    <location>
        <begin position="3752"/>
        <end position="3790"/>
    </location>
</feature>
<feature type="domain" description="EGF-like" evidence="4">
    <location>
        <begin position="4468"/>
        <end position="4506"/>
    </location>
</feature>
<feature type="domain" description="EGF-like" evidence="4">
    <location>
        <begin position="4861"/>
        <end position="4897"/>
    </location>
</feature>
<feature type="domain" description="EGF-like" evidence="4">
    <location>
        <begin position="4027"/>
        <end position="4064"/>
    </location>
</feature>
<feature type="region of interest" description="Disordered" evidence="3">
    <location>
        <begin position="666"/>
        <end position="690"/>
    </location>
</feature>
<dbReference type="InterPro" id="IPR009030">
    <property type="entry name" value="Growth_fac_rcpt_cys_sf"/>
</dbReference>
<feature type="disulfide bond" evidence="2">
    <location>
        <begin position="5764"/>
        <end position="5774"/>
    </location>
</feature>
<gene>
    <name evidence="5" type="ORF">TCMB3V08_LOCUS7142</name>
</gene>
<dbReference type="InterPro" id="IPR048407">
    <property type="entry name" value="Dumpy_DPY"/>
</dbReference>
<feature type="domain" description="EGF-like" evidence="4">
    <location>
        <begin position="3967"/>
        <end position="4006"/>
    </location>
</feature>
<feature type="domain" description="EGF-like" evidence="4">
    <location>
        <begin position="3199"/>
        <end position="3237"/>
    </location>
</feature>
<feature type="disulfide bond" evidence="2">
    <location>
        <begin position="4707"/>
        <end position="4717"/>
    </location>
</feature>
<feature type="disulfide bond" evidence="2">
    <location>
        <begin position="2448"/>
        <end position="2458"/>
    </location>
</feature>
<feature type="disulfide bond" evidence="2">
    <location>
        <begin position="4424"/>
        <end position="4434"/>
    </location>
</feature>
<dbReference type="GO" id="GO:0005509">
    <property type="term" value="F:calcium ion binding"/>
    <property type="evidence" value="ECO:0007669"/>
    <property type="project" value="InterPro"/>
</dbReference>
<sequence>MPTVDCSTHPVISCANHDACPAQLACFEGKCQNPCSVANPCKGQQDCQVHDHQPVCVKVCQCQKNSDCRPNLECDGCNCKPISREPVIATGCEHCRPGYTCNPTTGACIKETSITKIPELKGTITMDTTPSQTDTPLIVIEKVSASSPDIIEQEEKTTELPMTTLLPDLPIEGYFKPGMTVTNKTEDITFTMRPTQLPDLPIEVDFELNTTTSDKIEEETSTISPELTNVLTTLIGMLTSTISGLMTPPPSLITIATAETPSTTQLSVSITEQLTDTHQSSTEYAETFTEQNTNLEKELFQTTTIGKTSSLIENATSEYPEQVTLTTEMSAIGEENALTERMNLETTEQATLVPEIPIEKEISNEIIEMTTQKIMYVEDESTKTEKTTELFDKITTESELLLNTDAGISNQINYEDVSTKVPEQTTFAFNISSITEVSQTIGEQTTSNLFFPEETDKSESITETSEAALTEFPHVFTLEIIRENEGSPTDIPNLIQTTIASNIQSVAEEAKVSTTMGDNSQTDSKIFTDQTKMFSSETQPSEEPQTTMKESDGITTTTIQVSLQQIDQTTIASALNTEKGPFTTGTTERNYPTLVPETATEIITFKHSRFPGAQTKVTTQLNEVSSDFSNSIGSITTQASSFTTIQNNFVEYVTDTIKLSTKIPSASLSQYPNESPSSEPSEMLTTTQQPTSFYSLSSTTLSDTYITTNVPDDSFLPVEVDFDEVTTSSPSSAPKVTTESNLAEVTTILKTVAFPEETFSTEIPKSFTTKTNEEVVTSNMSNELVENPTTTINNENEEESTFLKVTEITEPNDGVQTTEIRSTSSTEPLFNEFTTEENREVTEALPSTVVTETMSYETTKQVEEQIITTERNALSEITTKEFISEGNDGSTETMVSFTTESRIDSTIVLENTEKDMYIANEIGATTTREQPITIKIVEMTTNFGTKPITGFNDGSAVTESPISEVTDGTKVVDETTTEQRKTVDDSGLSSETTKVTPTEQTEDTQIIMTTELDLIMVQESTTVTSREVIAIDKITTETIDTTMLPTKLPTFSSVASGQASTINEVTTQGIVAPTTDIISESTTEANLGTETRQDIATDREQITVAKTESMSDIEVTTQESETIDLTTTETILLTITNINKSTVEETTRQSIGTTDLTFTQEAEISTTLKSLEINPPTEKIEMTSNDQNESVDMTTQPEMGGTTSARESAAMMTETSFTNEITTNKEYQTSEVTETDINVRFATTLSSPANRTCVAESDCTPLETCRRGGCLNPCEEQNNGCAFNALCTVTNHVPICTCPHGLTGDANTDCRREPGTPKKPHPCESDTDCLDVEACYKGMCEDPCEFAQACADTAHCHTKAHRPVCTCPMGYEGNPAEKCFPAEPLSCTSSNDCQLTEACIEKICQRPCDMHNPCALNAVCINTNHVSECSCAEGYHGNGFVGCAPVSPVKNVCQYNEDCPPNKACDRLNRVCINPCFEDSCGENAECRPINHAVECLCLNGFTGNPYVECGRVTGCRSNNECSLSEACINGKCESPCHCGLNAICDVVNHQATCKCLQGYTGNPASGCVVPEGSNCEPDPCGPNSGCRVVNGSPLCFCLPEYEGNPPTKLCSLPSNPCDPSPCGPNTQCSILGNGFAKCTCLTGYLESPNTIRGCIERKNPCDPNPCGPGAMCDPQREQACFCPEPTIGNPYRSCSEPVKALCQPGPCGSNADCYVSDSQEQCYCKPSYIGDPYSSCHQEPHSPCHPNPCGPNAQCTITSQGHGMCECPVGMSGDPTGPAGCGGPECRTDDDCSLQQACMGYKCRDPCPGSCGIGANCRVEKHHPVCTCNHGLTGNPLVRCSAIQDPLPPSNPCYPSPCGLNTQCQVMGGRAVCSCLQDFLGDPQTGCRPECTINSDCPLDRACLDRKCQNPCSSGAVCGIKATCAVKEHTATCSCPTGHVGDAFVQCVPKPFLPPPSDLSNPCVPSPCGPGVQCQVHASQVAVCDPCGGEDSLLCRPECLAHSDCQFHQACLNRMCRDPCPGSCGVNAQCVAVNHNPVCSCPTGLVGNPFEHCSAPNVEEKTETCEKRQCGANALCREQNGAVICECKKSYFGDPYLACRPECVLNSDCPARRACLNNRCQDPCAGACGVSAQCEVVNHVPVCFCPASLTGDPFISCFPIKPVMVPDISTNPCDPSPCGPFSRCLVSPAGFAACSCLPEYQGVAPTCRPECVVSSDCLQTQACVSQRCMDPCPGTCGVGARCVVTNHNPICSCPPGQQGDPFVSCYKQAEEMPKVPGNPCNPSPCGPNSICQVKQGRPVCSCVSNYIGSPPFCRPECVLSQECPRDKACVNERCVNPCIDTCGLNAKCDVVNHTPYCSCLAGYEGDAFIGCSKTPTIMLPPIPTDPCNPPPCGDNAQCVARDGAARCTCIPPYIGNPYIGGCRPECVINSDCASQLACLSQHCRDPCRGTCGVNAECSVVNHVPVCTCAPGFTGDPFQSCRQEPITPLLPQNPCEPSPCGANSLCRVSGGHAVCSCQPNYVGAPPSCRPECVVSSECPQNRACISQKCRDPCPGTCGMEARCQVVNHNPICSCPQGYDGDPFVLCSREAPKSPIPQNPCVPSPCGANSECRVVESRPVCSCLSGMLGAPPNCRPECLIHQDCPTHLACVRNKCRDPCVGSCGFNAQCTVHNHQPVCACNQGYEGDPFSGCNPVIVRPVEAPRRPCSPSPCGSNAFCRERNGAGSCSCLPEYTGDPYTGCRPECVLSSDCTRDKACVSNKCRDPCPGTCGLMAQCRVVNHVPTCSCLPGFTGDALRSCIPIPTSVIPPVRPNNPCVPTPCGPYSQCRTTNNHAVCSCQPDCVGSPPSCRPECLISSDCLLNRACINKRCQDPCPGTCGFNARCQVVNHNPICSCLPGFTGDPFARCLIQQKCPNVPSGNPCVPSPCGPNSQCRALGDQPACTCSPGYVGRAPNCRPECTLSAECASHLSCLKERCTDPCPGSCGPLATCRVVNHGPVCTCLPGHIGDPFTGCKLATSKPPFSLNKGGLEVYDYQTEISFHNYGYAAKLSCDRCIGTPAQPLQPYSVWGQCLVQRTPWCRLLRLSNRLLFNPCNPTPCGANALCKEHHGAGSCVCLTGYFGDPYTGCRPECVLNADCPRDKACVSNKCLNPCPGTCGVNAECRVINHAPSCSCFPEYTGDPLNSCRVVVQPIVLGEEKTPQNPCLPSPCGLNSVCRVTNGHAVCSCSTGYTGAPPACRPECLVSTECPQDKACINQKCVDPCPGTCGYNARCQVVNHNPICSCARGFIGDPFMRCFKEEKQPQVVESKNPCIPSPCGANSYCQAVGNHPACSCLPNYVGRVPNCRPECTINAECPGNLACQIIQPVEAPRNPCNPSPCGANAVCKERNGAGSCSCLPEYQGDPYTGCRPECVLNTDCDKARACVNNKCRDPCPGTCGLNAECRVVNHAPSCSCLPGYIGNPLNACHLPPVATPPPTPENPCQPSPCGPYSQCRISNRHAVCSCQTNYVGTPPGCRPECVVSADCAQDKACVNQRCQDPCPGTCGLNARCQVVNHNPICSCAPGLTGDPFARCIKEQKTPAQQLPSGNPCIPSPCGPNSQCRVVGNTPACSCSPNYVGRAPNCRPECTINAECPSNLALTQPVEAPRNPCNPSPCGANAVCKERNGAGSCSCLPEYQGDPYTGCRPECVLNTDCDKARACVNNKCRDPCPGTCGLNAECRVVNHAPSCSCLPGYTGNPLNACHLPPSIPKEEPIRNPCQPSPCGPFSQCRVQNEHAVCSCLASYIGTPPGCKPECVVSTECPQNRACVNQKCVDPCPGTCGLNARCQVVNHNPICSCSPGFTGDPFSRCLKQEKPPVQQLPSGNPCVPSPCGPNSQCRVVGDTPACSCSPNYVGRAPNCRPECTINAECPSNLACQNERCTDPCPGSCGVHATCRVVKHAPMCSCEPGFTGDPFGGCSIIPITQPVEAPRNPCNPSPCGANAVCKERNGAGSCSCLPEYQGDPYTGCRPECVLNTDCDKARACVNNKCRDPCPGTCGLNAECRVVNHAPSCRCLPGYTGNPLNACHFPTSIPKEEPIKNPCQPSPCGPFSQCRVQNGHAVCSCLASYIGTPPGCKPECVVSTECPQNRACVNQKCVDPCPEPPVQQLPSGNPCIPSPCGANSQCRVVGSTPACSCLPNYVGRAPNCRPECMINAECPSNLACQNERCVDPCPGSCGAQTTCTVVKHAPMCYCQTGFTGDPFTGCIQIQQAIVPTEGPRNPCNPSPCGANAVCKERNGAGSCVCLSEYFGDPYTGCRPECVVNSDCDRNRACLNNKCRDPCPGTCGLSAECRVLNHAPSCTCLPGYSGDPLSACVLQEPIKAEPPKNPCEPSPCGRNSQCRLSNGHAVCSCLVGFIGSPPTCRPECVVSSECPQNRACVNQKCVDPCPGTCGLNARCQVVSHNPICSCSPGFTGDPFTRCLIQETTTPPPPGNPCVPSPCGPNSQCKVVGTQPACSCLPNFMGRAPNCRPECTIHAECPSTRACRDQKCMDPCPGSCGTLAQCRVVNHNAVCSCPQGYLRNEHLQPTLASPLHVAQTPSVEREMVRALAHACQGTKEIPMMREVAEESVRLVPTARPSELVWASSVWTLAQEHVDQGPNAAWSIMSPHVAVSLGTLATHSLHAGLFLLQAVCSCQQNYVGTPPSCRPECVVSSECPLNRACINQKCADPCPNTCGVGAQCTTLNHNPICACPQGFTGDPFSQCTPQPVTTPAPLTERPPSCYPSPCGPNSQCQMAGGIPACSCLQDYTGAPPNCRPECVLSADCPSQQACIKQRCRDPCPGSCGYNANCQVLNHVPVCTCNEGHTGDPFSQCTLIPITTPSALPRDPCNPSPCGPNAECRPGGVCECAPEYVGNPYESCRPECVLNTECPRDRACLRNKCRDPCPGTCGQNARCDIVNHIPVCSCAEGFTGDPFSNCRPFTQEPPDSQKDPCRPSPCGPNSQCRTSDNHAVCSCLQGYVGSPPSCRPECVVSSECPLTRACVNQKCGDPCLGSCGLEARCEVINHSPICSCREGQTGDPFRSCFEMPPKVVEPVEADPDPCVPSPCGPNAQCQSSGNSPACSCLMGYIGSPPNCRPECVINPDCPTNQACINNKCRDPCPGSCGSNAECQIISHAVTCICSPGYTGNPFVQCTVQKQEVSNPCEPSPCGANAECKQRNGAGACSCISDYQGNPYEGCRPECVLSSDCPTDRACIRNKCEDPCPGVCGQYAQCFVVNHVPTCTCIQGYVGDPFLSCTPQPMPVMTQASVVDPCAPSPCGPNSQCRQVNSQAVCSCQSQYIGSPPNCRPECVVNSECQQNRACYKFKCTDPCPGTCGIRARCEVINHNPICSCPAGMTGDPFTRCFTETIPVSPPVAEPINPCVPSPCGRNSVCQVVGTQPACSCQQNFIGAPPNCRPECVVNTDCAPTQACISEKCRDPCQGSCGLNTECRVQNHIPTCTCQSGYTGDPFTQCELKVVDPCNPSPCGPNAQCQDGTCTCLPNYSGDPYSNCRPECTMNSECPRNRACSNQRCMDPCPGTCGQGARCDVVNHIPTCSCPEGYSGDPFVQCRLAPPPQETLKEPCEPSPCGPNSVCRVVDSHAVCSCLPGLVGSPPSCRPECVVSAECPLTQACLSNKCRDPCPGTCGQSARCQVVNHNPICSCSSGNTGDPFTRCFALPVEPRPSEPQYPCQPSPCGPNAECQVRGESPACSCSPNYIGSPPNCRPECTINPECPSHLACVNQRCGDPCQGSCGTNARCSVVNHTPVCTCNPGHTGDPFNGCFPAQAEPIPQERPTPCLPSPCGPNAVCREQNGAGSCACLPEHVGNPYEGCRPECVLDSDCAPNRACIRNKCQDPCPGTCGQNADCQVVNHLPSCTCIPGYTGDPFRLCRIQPVQSHKRAIPTERLPYVGEDSANIFI</sequence>
<feature type="region of interest" description="Disordered" evidence="3">
    <location>
        <begin position="1184"/>
        <end position="1207"/>
    </location>
</feature>
<feature type="domain" description="EGF-like" evidence="4">
    <location>
        <begin position="5394"/>
        <end position="5432"/>
    </location>
</feature>
<dbReference type="InterPro" id="IPR003645">
    <property type="entry name" value="Fol_N"/>
</dbReference>
<dbReference type="PANTHER" id="PTHR22963:SF39">
    <property type="entry name" value="DUMPY"/>
    <property type="match status" value="1"/>
</dbReference>
<feature type="domain" description="EGF-like" evidence="4">
    <location>
        <begin position="2596"/>
        <end position="2634"/>
    </location>
</feature>
<feature type="domain" description="EGF-like" evidence="4">
    <location>
        <begin position="3088"/>
        <end position="3127"/>
    </location>
</feature>
<feature type="domain" description="EGF-like" evidence="4">
    <location>
        <begin position="3368"/>
        <end position="3407"/>
    </location>
</feature>
<feature type="domain" description="EGF-like" evidence="4">
    <location>
        <begin position="3811"/>
        <end position="3848"/>
    </location>
</feature>
<keyword evidence="1 2" id="KW-1015">Disulfide bond</keyword>
<feature type="disulfide bond" evidence="2">
    <location>
        <begin position="5136"/>
        <end position="5146"/>
    </location>
</feature>
<protein>
    <submittedName>
        <fullName evidence="5">(California timema) hypothetical protein</fullName>
    </submittedName>
</protein>
<feature type="disulfide bond" evidence="2">
    <location>
        <begin position="2873"/>
        <end position="2883"/>
    </location>
</feature>
<evidence type="ECO:0000256" key="3">
    <source>
        <dbReference type="SAM" id="MobiDB-lite"/>
    </source>
</evidence>
<feature type="domain" description="EGF-like" evidence="4">
    <location>
        <begin position="5133"/>
        <end position="5170"/>
    </location>
</feature>
<feature type="domain" description="EGF-like" evidence="4">
    <location>
        <begin position="3860"/>
        <end position="3898"/>
    </location>
</feature>
<feature type="compositionally biased region" description="Polar residues" evidence="3">
    <location>
        <begin position="1184"/>
        <end position="1206"/>
    </location>
</feature>
<feature type="domain" description="EGF-like" evidence="4">
    <location>
        <begin position="5761"/>
        <end position="5795"/>
    </location>
</feature>
<feature type="domain" description="EGF-like" evidence="4">
    <location>
        <begin position="2230"/>
        <end position="2264"/>
    </location>
</feature>
<feature type="domain" description="EGF-like" evidence="4">
    <location>
        <begin position="1658"/>
        <end position="1696"/>
    </location>
</feature>
<dbReference type="SMART" id="SM00181">
    <property type="entry name" value="EGF"/>
    <property type="match status" value="81"/>
</dbReference>
<feature type="domain" description="EGF-like" evidence="4">
    <location>
        <begin position="3476"/>
        <end position="3514"/>
    </location>
</feature>
<feature type="domain" description="EGF-like" evidence="4">
    <location>
        <begin position="1572"/>
        <end position="1612"/>
    </location>
</feature>
<feature type="disulfide bond" evidence="2">
    <location>
        <begin position="2233"/>
        <end position="2243"/>
    </location>
</feature>
<feature type="domain" description="EGF-like" evidence="4">
    <location>
        <begin position="2702"/>
        <end position="2741"/>
    </location>
</feature>
<feature type="disulfide bond" evidence="2">
    <location>
        <begin position="4030"/>
        <end position="4040"/>
    </location>
</feature>
<dbReference type="PROSITE" id="PS01186">
    <property type="entry name" value="EGF_2"/>
    <property type="match status" value="24"/>
</dbReference>
<feature type="domain" description="EGF-like" evidence="4">
    <location>
        <begin position="5453"/>
        <end position="5490"/>
    </location>
</feature>
<feature type="disulfide bond" evidence="2">
    <location>
        <begin position="5456"/>
        <end position="5466"/>
    </location>
</feature>
<dbReference type="PANTHER" id="PTHR22963">
    <property type="entry name" value="ENDOGLIN-RELATED"/>
    <property type="match status" value="1"/>
</dbReference>
<feature type="disulfide bond" evidence="2">
    <location>
        <begin position="3814"/>
        <end position="3824"/>
    </location>
</feature>
<dbReference type="EMBL" id="OE182427">
    <property type="protein sequence ID" value="CAD7574531.1"/>
    <property type="molecule type" value="Genomic_DNA"/>
</dbReference>
<feature type="domain" description="EGF-like" evidence="4">
    <location>
        <begin position="4075"/>
        <end position="4113"/>
    </location>
</feature>
<dbReference type="SUPFAM" id="SSF90148">
    <property type="entry name" value="DPY module"/>
    <property type="match status" value="31"/>
</dbReference>
<feature type="disulfide bond" evidence="2">
    <location>
        <begin position="5552"/>
        <end position="5562"/>
    </location>
</feature>
<organism evidence="5">
    <name type="scientific">Timema californicum</name>
    <name type="common">California timema</name>
    <name type="synonym">Walking stick</name>
    <dbReference type="NCBI Taxonomy" id="61474"/>
    <lineage>
        <taxon>Eukaryota</taxon>
        <taxon>Metazoa</taxon>
        <taxon>Ecdysozoa</taxon>
        <taxon>Arthropoda</taxon>
        <taxon>Hexapoda</taxon>
        <taxon>Insecta</taxon>
        <taxon>Pterygota</taxon>
        <taxon>Neoptera</taxon>
        <taxon>Polyneoptera</taxon>
        <taxon>Phasmatodea</taxon>
        <taxon>Timematodea</taxon>
        <taxon>Timematoidea</taxon>
        <taxon>Timematidae</taxon>
        <taxon>Timema</taxon>
    </lineage>
</organism>
<keyword evidence="2" id="KW-0245">EGF-like domain</keyword>
<name>A0A7R9P935_TIMCA</name>
<evidence type="ECO:0000259" key="4">
    <source>
        <dbReference type="PROSITE" id="PS50026"/>
    </source>
</evidence>
<reference evidence="5" key="1">
    <citation type="submission" date="2020-11" db="EMBL/GenBank/DDBJ databases">
        <authorList>
            <person name="Tran Van P."/>
        </authorList>
    </citation>
    <scope>NUCLEOTIDE SEQUENCE</scope>
</reference>
<feature type="domain" description="EGF-like" evidence="4">
    <location>
        <begin position="4255"/>
        <end position="4294"/>
    </location>
</feature>
<dbReference type="SMART" id="SM00274">
    <property type="entry name" value="FOLN"/>
    <property type="match status" value="21"/>
</dbReference>
<feature type="region of interest" description="Disordered" evidence="3">
    <location>
        <begin position="975"/>
        <end position="1001"/>
    </location>
</feature>
<feature type="domain" description="EGF-like" evidence="4">
    <location>
        <begin position="5074"/>
        <end position="5112"/>
    </location>
</feature>
<feature type="domain" description="EGF-like" evidence="4">
    <location>
        <begin position="5549"/>
        <end position="5586"/>
    </location>
</feature>
<feature type="domain" description="EGF-like" evidence="4">
    <location>
        <begin position="1741"/>
        <end position="1775"/>
    </location>
</feature>
<feature type="domain" description="EGF-like" evidence="4">
    <location>
        <begin position="3306"/>
        <end position="3344"/>
    </location>
</feature>
<feature type="domain" description="EGF-like" evidence="4">
    <location>
        <begin position="4704"/>
        <end position="4741"/>
    </location>
</feature>
<evidence type="ECO:0000256" key="1">
    <source>
        <dbReference type="ARBA" id="ARBA00023157"/>
    </source>
</evidence>
<feature type="domain" description="EGF-like" evidence="4">
    <location>
        <begin position="2491"/>
        <end position="2529"/>
    </location>
</feature>
<feature type="domain" description="EGF-like" evidence="4">
    <location>
        <begin position="5595"/>
        <end position="5633"/>
    </location>
</feature>
<feature type="domain" description="EGF-like" evidence="4">
    <location>
        <begin position="5176"/>
        <end position="5215"/>
    </location>
</feature>
<feature type="domain" description="EGF-like" evidence="4">
    <location>
        <begin position="2917"/>
        <end position="2955"/>
    </location>
</feature>
<feature type="domain" description="EGF-like" evidence="4">
    <location>
        <begin position="5285"/>
        <end position="5323"/>
    </location>
</feature>
<accession>A0A7R9P935</accession>